<dbReference type="SMART" id="SM00060">
    <property type="entry name" value="FN3"/>
    <property type="match status" value="3"/>
</dbReference>
<feature type="domain" description="Fibronectin type-III" evidence="5">
    <location>
        <begin position="511"/>
        <end position="603"/>
    </location>
</feature>
<feature type="region of interest" description="Disordered" evidence="4">
    <location>
        <begin position="370"/>
        <end position="431"/>
    </location>
</feature>
<protein>
    <recommendedName>
        <fullName evidence="5">Fibronectin type-III domain-containing protein</fullName>
    </recommendedName>
</protein>
<sequence>MSWLRSIGARIRHGSSGAIVTVVTAALLGSVLTLGATGHAPEVFDGNAWLWSRQAGELARVNANSGTVDLRTPLLDSRGHPVRVTQDDQNLLLHDLKTGRVTSMDLTRMGFSGSLALAPGADVTMLLSQGLAVIVDRARGLVRSVDPASLQARGEPLQLPAPLVGGAFDASGTLWLGLPEQGTVVAIGAASKGKVEVRRTVPVAAPGQQLAISVLDRGVLAVDRGGDQLVVVVGQQVHRVTSPVRLRGALVPERTVGALAAVTVPQAGAIVAVENTDRGGPVHRLPLPTGERTDQPALPFSGRVYVPDQPSGTVRVLDLAGTEAPPLRLPQAQGDLELQVREQHLFINSADAPVACVVDGRGTVKVVDKYGPKASVPGPGDPTASPTPTPTPDTGTGAPGTRPTPGESERPDEPDDPGAQPPGPPVPVTALAGDGRVELHWGRAAAGSARVDGYRVEWAGGSTQVTGRTLSTTIRGLRNGETYRFRVTAHNRHGWGPPALSGPVVPVDRVPASAGTPTASASPGRVIVTWAGVSGARDYVVVPLRNGDAGSDPPQTVTGTSAEFAGLAAGHRYRFTVTARNDAGGAAPASPPSNEVVPYAVPGRPGTVAGRQVGPNRYEITWTAAAANGRPVQQYQVRTGDGQSLGSTAGGTRRLTVSATGLTRVTVTAVNEAGEGAAGSGAVTAATAPVVQITDVSVTALSVRVRFTVRDGGITATCTTTAGERSATGCGTTTVTGLAAHTSYEVKVQARNPMGTGQATTTVTTDYPQVGGVVTCRDAPTNKDPEYCTSTGGIRVFPRARWQPGTELRRLMPGSRIVATCRVTGEHLEAGVYNRHKASDQWLRLTTGGYIAWVWVTLDNGDDINALPRC</sequence>
<dbReference type="GO" id="GO:0000272">
    <property type="term" value="P:polysaccharide catabolic process"/>
    <property type="evidence" value="ECO:0007669"/>
    <property type="project" value="UniProtKB-KW"/>
</dbReference>
<dbReference type="SUPFAM" id="SSF101898">
    <property type="entry name" value="NHL repeat"/>
    <property type="match status" value="1"/>
</dbReference>
<accession>A0A7W7SP24</accession>
<dbReference type="Pfam" id="PF00041">
    <property type="entry name" value="fn3"/>
    <property type="match status" value="1"/>
</dbReference>
<keyword evidence="2" id="KW-0326">Glycosidase</keyword>
<dbReference type="InterPro" id="IPR050991">
    <property type="entry name" value="ECM_Regulatory_Proteins"/>
</dbReference>
<dbReference type="EMBL" id="JACHJW010000001">
    <property type="protein sequence ID" value="MBB4958349.1"/>
    <property type="molecule type" value="Genomic_DNA"/>
</dbReference>
<evidence type="ECO:0000256" key="2">
    <source>
        <dbReference type="ARBA" id="ARBA00023295"/>
    </source>
</evidence>
<dbReference type="PROSITE" id="PS50853">
    <property type="entry name" value="FN3"/>
    <property type="match status" value="2"/>
</dbReference>
<evidence type="ECO:0000256" key="4">
    <source>
        <dbReference type="SAM" id="MobiDB-lite"/>
    </source>
</evidence>
<evidence type="ECO:0000256" key="3">
    <source>
        <dbReference type="ARBA" id="ARBA00023326"/>
    </source>
</evidence>
<comment type="caution">
    <text evidence="6">The sequence shown here is derived from an EMBL/GenBank/DDBJ whole genome shotgun (WGS) entry which is preliminary data.</text>
</comment>
<keyword evidence="3" id="KW-0119">Carbohydrate metabolism</keyword>
<dbReference type="PANTHER" id="PTHR46708">
    <property type="entry name" value="TENASCIN"/>
    <property type="match status" value="1"/>
</dbReference>
<dbReference type="RefSeq" id="WP_184534450.1">
    <property type="nucleotide sequence ID" value="NZ_JACHJW010000001.1"/>
</dbReference>
<keyword evidence="2" id="KW-0378">Hydrolase</keyword>
<organism evidence="6 7">
    <name type="scientific">Micromonospora polyrhachis</name>
    <dbReference type="NCBI Taxonomy" id="1282883"/>
    <lineage>
        <taxon>Bacteria</taxon>
        <taxon>Bacillati</taxon>
        <taxon>Actinomycetota</taxon>
        <taxon>Actinomycetes</taxon>
        <taxon>Micromonosporales</taxon>
        <taxon>Micromonosporaceae</taxon>
        <taxon>Micromonospora</taxon>
    </lineage>
</organism>
<dbReference type="GO" id="GO:0016798">
    <property type="term" value="F:hydrolase activity, acting on glycosyl bonds"/>
    <property type="evidence" value="ECO:0007669"/>
    <property type="project" value="UniProtKB-KW"/>
</dbReference>
<keyword evidence="7" id="KW-1185">Reference proteome</keyword>
<reference evidence="6 7" key="1">
    <citation type="submission" date="2020-08" db="EMBL/GenBank/DDBJ databases">
        <title>Sequencing the genomes of 1000 actinobacteria strains.</title>
        <authorList>
            <person name="Klenk H.-P."/>
        </authorList>
    </citation>
    <scope>NUCLEOTIDE SEQUENCE [LARGE SCALE GENOMIC DNA]</scope>
    <source>
        <strain evidence="6 7">DSM 45886</strain>
    </source>
</reference>
<dbReference type="SUPFAM" id="SSF49265">
    <property type="entry name" value="Fibronectin type III"/>
    <property type="match status" value="2"/>
</dbReference>
<feature type="domain" description="Fibronectin type-III" evidence="5">
    <location>
        <begin position="421"/>
        <end position="509"/>
    </location>
</feature>
<evidence type="ECO:0000313" key="7">
    <source>
        <dbReference type="Proteomes" id="UP000578819"/>
    </source>
</evidence>
<feature type="compositionally biased region" description="Low complexity" evidence="4">
    <location>
        <begin position="392"/>
        <end position="406"/>
    </location>
</feature>
<dbReference type="PANTHER" id="PTHR46708:SF2">
    <property type="entry name" value="FIBRONECTIN TYPE-III DOMAIN-CONTAINING PROTEIN"/>
    <property type="match status" value="1"/>
</dbReference>
<keyword evidence="3" id="KW-0624">Polysaccharide degradation</keyword>
<dbReference type="CDD" id="cd00063">
    <property type="entry name" value="FN3"/>
    <property type="match status" value="3"/>
</dbReference>
<dbReference type="Gene3D" id="2.60.40.10">
    <property type="entry name" value="Immunoglobulins"/>
    <property type="match status" value="4"/>
</dbReference>
<evidence type="ECO:0000313" key="6">
    <source>
        <dbReference type="EMBL" id="MBB4958349.1"/>
    </source>
</evidence>
<dbReference type="AlphaFoldDB" id="A0A7W7SP24"/>
<dbReference type="InterPro" id="IPR013783">
    <property type="entry name" value="Ig-like_fold"/>
</dbReference>
<dbReference type="InterPro" id="IPR036116">
    <property type="entry name" value="FN3_sf"/>
</dbReference>
<evidence type="ECO:0000259" key="5">
    <source>
        <dbReference type="PROSITE" id="PS50853"/>
    </source>
</evidence>
<name>A0A7W7SP24_9ACTN</name>
<gene>
    <name evidence="6" type="ORF">FHR38_002082</name>
</gene>
<evidence type="ECO:0000256" key="1">
    <source>
        <dbReference type="ARBA" id="ARBA00022737"/>
    </source>
</evidence>
<dbReference type="InterPro" id="IPR003961">
    <property type="entry name" value="FN3_dom"/>
</dbReference>
<dbReference type="Proteomes" id="UP000578819">
    <property type="component" value="Unassembled WGS sequence"/>
</dbReference>
<keyword evidence="1" id="KW-0677">Repeat</keyword>
<proteinExistence type="predicted"/>